<dbReference type="PANTHER" id="PTHR42929">
    <property type="entry name" value="INNER MEMBRANE ABC TRANSPORTER PERMEASE PROTEIN YDCU-RELATED-RELATED"/>
    <property type="match status" value="1"/>
</dbReference>
<name>A0ABU5E0X1_9PROT</name>
<comment type="caution">
    <text evidence="10">The sequence shown here is derived from an EMBL/GenBank/DDBJ whole genome shotgun (WGS) entry which is preliminary data.</text>
</comment>
<feature type="transmembrane region" description="Helical" evidence="8">
    <location>
        <begin position="97"/>
        <end position="124"/>
    </location>
</feature>
<keyword evidence="5 8" id="KW-0812">Transmembrane</keyword>
<evidence type="ECO:0000256" key="1">
    <source>
        <dbReference type="ARBA" id="ARBA00004651"/>
    </source>
</evidence>
<dbReference type="InterPro" id="IPR000515">
    <property type="entry name" value="MetI-like"/>
</dbReference>
<keyword evidence="3 8" id="KW-0813">Transport</keyword>
<feature type="domain" description="ABC transmembrane type-1" evidence="9">
    <location>
        <begin position="102"/>
        <end position="309"/>
    </location>
</feature>
<evidence type="ECO:0000256" key="7">
    <source>
        <dbReference type="ARBA" id="ARBA00023136"/>
    </source>
</evidence>
<dbReference type="CDD" id="cd06261">
    <property type="entry name" value="TM_PBP2"/>
    <property type="match status" value="1"/>
</dbReference>
<dbReference type="InterPro" id="IPR035906">
    <property type="entry name" value="MetI-like_sf"/>
</dbReference>
<dbReference type="EMBL" id="JAXCLX010000002">
    <property type="protein sequence ID" value="MDY0873246.1"/>
    <property type="molecule type" value="Genomic_DNA"/>
</dbReference>
<dbReference type="PROSITE" id="PS50928">
    <property type="entry name" value="ABC_TM1"/>
    <property type="match status" value="1"/>
</dbReference>
<evidence type="ECO:0000256" key="6">
    <source>
        <dbReference type="ARBA" id="ARBA00022989"/>
    </source>
</evidence>
<keyword evidence="7 8" id="KW-0472">Membrane</keyword>
<reference evidence="10 11" key="1">
    <citation type="journal article" date="2013" name="Antonie Van Leeuwenhoek">
        <title>Dongia rigui sp. nov., isolated from freshwater of a large wetland in Korea.</title>
        <authorList>
            <person name="Baik K.S."/>
            <person name="Hwang Y.M."/>
            <person name="Choi J.S."/>
            <person name="Kwon J."/>
            <person name="Seong C.N."/>
        </authorList>
    </citation>
    <scope>NUCLEOTIDE SEQUENCE [LARGE SCALE GENOMIC DNA]</scope>
    <source>
        <strain evidence="10 11">04SU4-P</strain>
    </source>
</reference>
<feature type="transmembrane region" description="Helical" evidence="8">
    <location>
        <begin position="24"/>
        <end position="53"/>
    </location>
</feature>
<evidence type="ECO:0000256" key="5">
    <source>
        <dbReference type="ARBA" id="ARBA00022692"/>
    </source>
</evidence>
<feature type="transmembrane region" description="Helical" evidence="8">
    <location>
        <begin position="136"/>
        <end position="153"/>
    </location>
</feature>
<comment type="similarity">
    <text evidence="2">Belongs to the binding-protein-dependent transport system permease family. CysTW subfamily.</text>
</comment>
<gene>
    <name evidence="10" type="ORF">SMD31_14990</name>
</gene>
<dbReference type="Pfam" id="PF00528">
    <property type="entry name" value="BPD_transp_1"/>
    <property type="match status" value="1"/>
</dbReference>
<feature type="transmembrane region" description="Helical" evidence="8">
    <location>
        <begin position="233"/>
        <end position="253"/>
    </location>
</feature>
<comment type="subcellular location">
    <subcellularLocation>
        <location evidence="1 8">Cell membrane</location>
        <topology evidence="1 8">Multi-pass membrane protein</topology>
    </subcellularLocation>
</comment>
<organism evidence="10 11">
    <name type="scientific">Dongia rigui</name>
    <dbReference type="NCBI Taxonomy" id="940149"/>
    <lineage>
        <taxon>Bacteria</taxon>
        <taxon>Pseudomonadati</taxon>
        <taxon>Pseudomonadota</taxon>
        <taxon>Alphaproteobacteria</taxon>
        <taxon>Rhodospirillales</taxon>
        <taxon>Dongiaceae</taxon>
        <taxon>Dongia</taxon>
    </lineage>
</organism>
<feature type="transmembrane region" description="Helical" evidence="8">
    <location>
        <begin position="288"/>
        <end position="313"/>
    </location>
</feature>
<dbReference type="PANTHER" id="PTHR42929:SF1">
    <property type="entry name" value="INNER MEMBRANE ABC TRANSPORTER PERMEASE PROTEIN YDCU-RELATED"/>
    <property type="match status" value="1"/>
</dbReference>
<proteinExistence type="inferred from homology"/>
<keyword evidence="11" id="KW-1185">Reference proteome</keyword>
<accession>A0ABU5E0X1</accession>
<evidence type="ECO:0000256" key="3">
    <source>
        <dbReference type="ARBA" id="ARBA00022448"/>
    </source>
</evidence>
<keyword evidence="4" id="KW-1003">Cell membrane</keyword>
<evidence type="ECO:0000256" key="2">
    <source>
        <dbReference type="ARBA" id="ARBA00007069"/>
    </source>
</evidence>
<evidence type="ECO:0000313" key="11">
    <source>
        <dbReference type="Proteomes" id="UP001271769"/>
    </source>
</evidence>
<dbReference type="RefSeq" id="WP_320501707.1">
    <property type="nucleotide sequence ID" value="NZ_JAXCLX010000002.1"/>
</dbReference>
<sequence length="324" mass="35996">MSDAVGSSITAGTTRRKGTILQRYPWLSGYALMMPTLVVMLAMLVTPLVAMVVRSFWTQNVFEIDTTFTLRNYLQIFGPGEKTTYWMGIPFPLANPVYLILLVKSILMSLCVTAFVLLLAYPMAYFMAFRVKRHKVLWLILITVPIWTSYLLRVFAWKIMLGFNGIINSGLIKLGLIDKPLEFLLYSPTAVMLTLAHAWVAFAILPIYVSLEKIDRSLLEAATDLGDRPWERFWHITLPLSAPGTIATALMVFIPTVGDYVTPALVGGSGGSMIGNSIQILFGRQNDAPLGSAVSIVMMAMVSAVVCLFLWAVGYRKIRAREAI</sequence>
<dbReference type="Gene3D" id="1.10.3720.10">
    <property type="entry name" value="MetI-like"/>
    <property type="match status" value="1"/>
</dbReference>
<keyword evidence="6 8" id="KW-1133">Transmembrane helix</keyword>
<protein>
    <submittedName>
        <fullName evidence="10">ABC transporter permease</fullName>
    </submittedName>
</protein>
<evidence type="ECO:0000313" key="10">
    <source>
        <dbReference type="EMBL" id="MDY0873246.1"/>
    </source>
</evidence>
<dbReference type="Proteomes" id="UP001271769">
    <property type="component" value="Unassembled WGS sequence"/>
</dbReference>
<feature type="transmembrane region" description="Helical" evidence="8">
    <location>
        <begin position="183"/>
        <end position="209"/>
    </location>
</feature>
<dbReference type="SUPFAM" id="SSF161098">
    <property type="entry name" value="MetI-like"/>
    <property type="match status" value="1"/>
</dbReference>
<evidence type="ECO:0000259" key="9">
    <source>
        <dbReference type="PROSITE" id="PS50928"/>
    </source>
</evidence>
<evidence type="ECO:0000256" key="8">
    <source>
        <dbReference type="RuleBase" id="RU363032"/>
    </source>
</evidence>
<evidence type="ECO:0000256" key="4">
    <source>
        <dbReference type="ARBA" id="ARBA00022475"/>
    </source>
</evidence>